<gene>
    <name evidence="4" type="ORF">BCR32DRAFT_211883</name>
</gene>
<feature type="repeat" description="ANK" evidence="3">
    <location>
        <begin position="49"/>
        <end position="81"/>
    </location>
</feature>
<proteinExistence type="predicted"/>
<dbReference type="SUPFAM" id="SSF48403">
    <property type="entry name" value="Ankyrin repeat"/>
    <property type="match status" value="1"/>
</dbReference>
<dbReference type="Proteomes" id="UP000193944">
    <property type="component" value="Unassembled WGS sequence"/>
</dbReference>
<feature type="repeat" description="ANK" evidence="3">
    <location>
        <begin position="119"/>
        <end position="151"/>
    </location>
</feature>
<dbReference type="PANTHER" id="PTHR24134:SF9">
    <property type="entry name" value="ANKYRIN REPEAT AND SOCS BOX PROTEIN 8"/>
    <property type="match status" value="1"/>
</dbReference>
<evidence type="ECO:0000256" key="1">
    <source>
        <dbReference type="ARBA" id="ARBA00022737"/>
    </source>
</evidence>
<evidence type="ECO:0000313" key="5">
    <source>
        <dbReference type="Proteomes" id="UP000193944"/>
    </source>
</evidence>
<keyword evidence="5" id="KW-1185">Reference proteome</keyword>
<reference evidence="4 5" key="1">
    <citation type="submission" date="2016-08" db="EMBL/GenBank/DDBJ databases">
        <title>A Parts List for Fungal Cellulosomes Revealed by Comparative Genomics.</title>
        <authorList>
            <consortium name="DOE Joint Genome Institute"/>
            <person name="Haitjema C.H."/>
            <person name="Gilmore S.P."/>
            <person name="Henske J.K."/>
            <person name="Solomon K.V."/>
            <person name="De Groot R."/>
            <person name="Kuo A."/>
            <person name="Mondo S.J."/>
            <person name="Salamov A.A."/>
            <person name="Labutti K."/>
            <person name="Zhao Z."/>
            <person name="Chiniquy J."/>
            <person name="Barry K."/>
            <person name="Brewer H.M."/>
            <person name="Purvine S.O."/>
            <person name="Wright A.T."/>
            <person name="Boxma B."/>
            <person name="Van Alen T."/>
            <person name="Hackstein J.H."/>
            <person name="Baker S.E."/>
            <person name="Grigoriev I.V."/>
            <person name="O'Malley M.A."/>
        </authorList>
    </citation>
    <scope>NUCLEOTIDE SEQUENCE [LARGE SCALE GENOMIC DNA]</scope>
    <source>
        <strain evidence="4 5">S4</strain>
    </source>
</reference>
<feature type="repeat" description="ANK" evidence="3">
    <location>
        <begin position="15"/>
        <end position="39"/>
    </location>
</feature>
<keyword evidence="1" id="KW-0677">Repeat</keyword>
<dbReference type="Gene3D" id="1.25.40.20">
    <property type="entry name" value="Ankyrin repeat-containing domain"/>
    <property type="match status" value="2"/>
</dbReference>
<evidence type="ECO:0000256" key="2">
    <source>
        <dbReference type="ARBA" id="ARBA00023043"/>
    </source>
</evidence>
<keyword evidence="2 3" id="KW-0040">ANK repeat</keyword>
<dbReference type="PROSITE" id="PS50088">
    <property type="entry name" value="ANK_REPEAT"/>
    <property type="match status" value="4"/>
</dbReference>
<dbReference type="OrthoDB" id="20872at2759"/>
<name>A0A1Y1VYI8_9FUNG</name>
<dbReference type="PANTHER" id="PTHR24134">
    <property type="entry name" value="ANKYRIN REPEAT-CONTAINING PROTEIN DDB_G0279043"/>
    <property type="match status" value="1"/>
</dbReference>
<dbReference type="SMART" id="SM00248">
    <property type="entry name" value="ANK"/>
    <property type="match status" value="5"/>
</dbReference>
<protein>
    <submittedName>
        <fullName evidence="4">Ankyrin</fullName>
    </submittedName>
</protein>
<dbReference type="Pfam" id="PF12796">
    <property type="entry name" value="Ank_2"/>
    <property type="match status" value="1"/>
</dbReference>
<dbReference type="Pfam" id="PF13857">
    <property type="entry name" value="Ank_5"/>
    <property type="match status" value="1"/>
</dbReference>
<evidence type="ECO:0000256" key="3">
    <source>
        <dbReference type="PROSITE-ProRule" id="PRU00023"/>
    </source>
</evidence>
<sequence length="179" mass="20070">MLIRYGVDVNAQDYHGRTALSFAIQSESTDLVEFLLETGQVDMNLPDEFCQTPLMQVCKGKNQEILKLLIAYGANPNIQDNNGKTSLIYLCGNKRYYRDSAIAEYVLENGANPLIKDNNGKSPLIWASQCKKIKMVETLIKKGAKINDQDNSGYTALYYANKHHYNDVINLLKNNGGTI</sequence>
<comment type="caution">
    <text evidence="4">The sequence shown here is derived from an EMBL/GenBank/DDBJ whole genome shotgun (WGS) entry which is preliminary data.</text>
</comment>
<dbReference type="AlphaFoldDB" id="A0A1Y1VYI8"/>
<feature type="repeat" description="ANK" evidence="3">
    <location>
        <begin position="152"/>
        <end position="179"/>
    </location>
</feature>
<accession>A0A1Y1VYI8</accession>
<reference evidence="4 5" key="2">
    <citation type="submission" date="2016-08" db="EMBL/GenBank/DDBJ databases">
        <title>Pervasive Adenine N6-methylation of Active Genes in Fungi.</title>
        <authorList>
            <consortium name="DOE Joint Genome Institute"/>
            <person name="Mondo S.J."/>
            <person name="Dannebaum R.O."/>
            <person name="Kuo R.C."/>
            <person name="Labutti K."/>
            <person name="Haridas S."/>
            <person name="Kuo A."/>
            <person name="Salamov A."/>
            <person name="Ahrendt S.R."/>
            <person name="Lipzen A."/>
            <person name="Sullivan W."/>
            <person name="Andreopoulos W.B."/>
            <person name="Clum A."/>
            <person name="Lindquist E."/>
            <person name="Daum C."/>
            <person name="Ramamoorthy G.K."/>
            <person name="Gryganskyi A."/>
            <person name="Culley D."/>
            <person name="Magnuson J.K."/>
            <person name="James T.Y."/>
            <person name="O'Malley M.A."/>
            <person name="Stajich J.E."/>
            <person name="Spatafora J.W."/>
            <person name="Visel A."/>
            <person name="Grigoriev I.V."/>
        </authorList>
    </citation>
    <scope>NUCLEOTIDE SEQUENCE [LARGE SCALE GENOMIC DNA]</scope>
    <source>
        <strain evidence="4 5">S4</strain>
    </source>
</reference>
<dbReference type="InterPro" id="IPR002110">
    <property type="entry name" value="Ankyrin_rpt"/>
</dbReference>
<evidence type="ECO:0000313" key="4">
    <source>
        <dbReference type="EMBL" id="ORX65884.1"/>
    </source>
</evidence>
<dbReference type="PROSITE" id="PS50297">
    <property type="entry name" value="ANK_REP_REGION"/>
    <property type="match status" value="3"/>
</dbReference>
<dbReference type="EMBL" id="MCFG01000452">
    <property type="protein sequence ID" value="ORX65884.1"/>
    <property type="molecule type" value="Genomic_DNA"/>
</dbReference>
<organism evidence="4 5">
    <name type="scientific">Anaeromyces robustus</name>
    <dbReference type="NCBI Taxonomy" id="1754192"/>
    <lineage>
        <taxon>Eukaryota</taxon>
        <taxon>Fungi</taxon>
        <taxon>Fungi incertae sedis</taxon>
        <taxon>Chytridiomycota</taxon>
        <taxon>Chytridiomycota incertae sedis</taxon>
        <taxon>Neocallimastigomycetes</taxon>
        <taxon>Neocallimastigales</taxon>
        <taxon>Neocallimastigaceae</taxon>
        <taxon>Anaeromyces</taxon>
    </lineage>
</organism>
<dbReference type="InterPro" id="IPR036770">
    <property type="entry name" value="Ankyrin_rpt-contain_sf"/>
</dbReference>
<dbReference type="STRING" id="1754192.A0A1Y1VYI8"/>